<dbReference type="GO" id="GO:0005829">
    <property type="term" value="C:cytosol"/>
    <property type="evidence" value="ECO:0007669"/>
    <property type="project" value="TreeGrafter"/>
</dbReference>
<dbReference type="Gramene" id="KVI09765">
    <property type="protein sequence ID" value="KVI09765"/>
    <property type="gene ID" value="Ccrd_011884"/>
</dbReference>
<evidence type="ECO:0000256" key="2">
    <source>
        <dbReference type="ARBA" id="ARBA00008014"/>
    </source>
</evidence>
<comment type="similarity">
    <text evidence="2">Belongs to the chorismate synthase family.</text>
</comment>
<dbReference type="EC" id="4.2.3.5" evidence="3"/>
<dbReference type="GO" id="GO:0004107">
    <property type="term" value="F:chorismate synthase activity"/>
    <property type="evidence" value="ECO:0007669"/>
    <property type="project" value="UniProtKB-EC"/>
</dbReference>
<dbReference type="AlphaFoldDB" id="A0A118K5X5"/>
<keyword evidence="8" id="KW-1185">Reference proteome</keyword>
<evidence type="ECO:0000256" key="1">
    <source>
        <dbReference type="ARBA" id="ARBA00005044"/>
    </source>
</evidence>
<dbReference type="PANTHER" id="PTHR21085">
    <property type="entry name" value="CHORISMATE SYNTHASE"/>
    <property type="match status" value="1"/>
</dbReference>
<dbReference type="Pfam" id="PF01264">
    <property type="entry name" value="Chorismate_synt"/>
    <property type="match status" value="1"/>
</dbReference>
<sequence>MPELPTPIRSPLCNPPYLNDGKKWLVQSVSKRDIDRITAVGSTYGNYFCVNNIWRISWWRCWLSDRWAPPLNSPLRGCFTIRSGQKLNSCTGGQARGGLPHLERKLTHVAYIKVLLKVRYTTGSPIMIKVPNTDQRGKDYIEMSMAHRPSHADAIYDFKYGTRSVEGGGRSSARETIRRAASGAVAKEILKAYSGTEILAYVSQAQKVVLPVDPVGHQTLTLDQLMAQYAQCQLFPINQRVPGTVAAAKNSTNCTFLKRFTELVIILTLEQKIKSDDENMQTNGL</sequence>
<comment type="pathway">
    <text evidence="1">Metabolic intermediate biosynthesis; chorismate biosynthesis; chorismate from D-erythrose 4-phosphate and phosphoenolpyruvate: step 7/7.</text>
</comment>
<evidence type="ECO:0000256" key="5">
    <source>
        <dbReference type="ARBA" id="ARBA00023141"/>
    </source>
</evidence>
<protein>
    <recommendedName>
        <fullName evidence="3">chorismate synthase</fullName>
        <ecNumber evidence="3">4.2.3.5</ecNumber>
    </recommendedName>
</protein>
<dbReference type="GO" id="GO:0009423">
    <property type="term" value="P:chorismate biosynthetic process"/>
    <property type="evidence" value="ECO:0007669"/>
    <property type="project" value="TreeGrafter"/>
</dbReference>
<gene>
    <name evidence="7" type="ORF">Ccrd_011884</name>
</gene>
<dbReference type="GO" id="GO:0010181">
    <property type="term" value="F:FMN binding"/>
    <property type="evidence" value="ECO:0007669"/>
    <property type="project" value="TreeGrafter"/>
</dbReference>
<dbReference type="STRING" id="59895.A0A118K5X5"/>
<dbReference type="GO" id="GO:0009073">
    <property type="term" value="P:aromatic amino acid family biosynthetic process"/>
    <property type="evidence" value="ECO:0007669"/>
    <property type="project" value="UniProtKB-KW"/>
</dbReference>
<evidence type="ECO:0000313" key="7">
    <source>
        <dbReference type="EMBL" id="KVI09765.1"/>
    </source>
</evidence>
<name>A0A118K5X5_CYNCS</name>
<organism evidence="7 8">
    <name type="scientific">Cynara cardunculus var. scolymus</name>
    <name type="common">Globe artichoke</name>
    <name type="synonym">Cynara scolymus</name>
    <dbReference type="NCBI Taxonomy" id="59895"/>
    <lineage>
        <taxon>Eukaryota</taxon>
        <taxon>Viridiplantae</taxon>
        <taxon>Streptophyta</taxon>
        <taxon>Embryophyta</taxon>
        <taxon>Tracheophyta</taxon>
        <taxon>Spermatophyta</taxon>
        <taxon>Magnoliopsida</taxon>
        <taxon>eudicotyledons</taxon>
        <taxon>Gunneridae</taxon>
        <taxon>Pentapetalae</taxon>
        <taxon>asterids</taxon>
        <taxon>campanulids</taxon>
        <taxon>Asterales</taxon>
        <taxon>Asteraceae</taxon>
        <taxon>Carduoideae</taxon>
        <taxon>Cardueae</taxon>
        <taxon>Carduinae</taxon>
        <taxon>Cynara</taxon>
    </lineage>
</organism>
<evidence type="ECO:0000256" key="4">
    <source>
        <dbReference type="ARBA" id="ARBA00022605"/>
    </source>
</evidence>
<accession>A0A118K5X5</accession>
<evidence type="ECO:0000313" key="8">
    <source>
        <dbReference type="Proteomes" id="UP000243975"/>
    </source>
</evidence>
<proteinExistence type="inferred from homology"/>
<dbReference type="GO" id="GO:0008652">
    <property type="term" value="P:amino acid biosynthetic process"/>
    <property type="evidence" value="ECO:0007669"/>
    <property type="project" value="UniProtKB-KW"/>
</dbReference>
<keyword evidence="6" id="KW-0456">Lyase</keyword>
<keyword evidence="5" id="KW-0057">Aromatic amino acid biosynthesis</keyword>
<dbReference type="EMBL" id="LEKV01001043">
    <property type="protein sequence ID" value="KVI09765.1"/>
    <property type="molecule type" value="Genomic_DNA"/>
</dbReference>
<dbReference type="InterPro" id="IPR000453">
    <property type="entry name" value="Chorismate_synth"/>
</dbReference>
<dbReference type="Proteomes" id="UP000243975">
    <property type="component" value="Unassembled WGS sequence"/>
</dbReference>
<dbReference type="InterPro" id="IPR035904">
    <property type="entry name" value="Chorismate_synth_AroC_sf"/>
</dbReference>
<keyword evidence="4" id="KW-0028">Amino-acid biosynthesis</keyword>
<evidence type="ECO:0000256" key="3">
    <source>
        <dbReference type="ARBA" id="ARBA00013036"/>
    </source>
</evidence>
<dbReference type="PANTHER" id="PTHR21085:SF0">
    <property type="entry name" value="CHORISMATE SYNTHASE"/>
    <property type="match status" value="1"/>
</dbReference>
<comment type="caution">
    <text evidence="7">The sequence shown here is derived from an EMBL/GenBank/DDBJ whole genome shotgun (WGS) entry which is preliminary data.</text>
</comment>
<reference evidence="7 8" key="1">
    <citation type="journal article" date="2016" name="Sci. Rep.">
        <title>The genome sequence of the outbreeding globe artichoke constructed de novo incorporating a phase-aware low-pass sequencing strategy of F1 progeny.</title>
        <authorList>
            <person name="Scaglione D."/>
            <person name="Reyes-Chin-Wo S."/>
            <person name="Acquadro A."/>
            <person name="Froenicke L."/>
            <person name="Portis E."/>
            <person name="Beitel C."/>
            <person name="Tirone M."/>
            <person name="Mauro R."/>
            <person name="Lo Monaco A."/>
            <person name="Mauromicale G."/>
            <person name="Faccioli P."/>
            <person name="Cattivelli L."/>
            <person name="Rieseberg L."/>
            <person name="Michelmore R."/>
            <person name="Lanteri S."/>
        </authorList>
    </citation>
    <scope>NUCLEOTIDE SEQUENCE [LARGE SCALE GENOMIC DNA]</scope>
    <source>
        <strain evidence="7">2C</strain>
    </source>
</reference>
<evidence type="ECO:0000256" key="6">
    <source>
        <dbReference type="ARBA" id="ARBA00023239"/>
    </source>
</evidence>
<dbReference type="Gene3D" id="3.60.150.10">
    <property type="entry name" value="Chorismate synthase AroC"/>
    <property type="match status" value="1"/>
</dbReference>
<dbReference type="SUPFAM" id="SSF103263">
    <property type="entry name" value="Chorismate synthase, AroC"/>
    <property type="match status" value="1"/>
</dbReference>